<proteinExistence type="predicted"/>
<organism evidence="2 3">
    <name type="scientific">Prevotella denticola CRIS 18C-A</name>
    <dbReference type="NCBI Taxonomy" id="944557"/>
    <lineage>
        <taxon>Bacteria</taxon>
        <taxon>Pseudomonadati</taxon>
        <taxon>Bacteroidota</taxon>
        <taxon>Bacteroidia</taxon>
        <taxon>Bacteroidales</taxon>
        <taxon>Prevotellaceae</taxon>
        <taxon>Prevotella</taxon>
    </lineage>
</organism>
<evidence type="ECO:0000313" key="2">
    <source>
        <dbReference type="EMBL" id="EGC86661.1"/>
    </source>
</evidence>
<gene>
    <name evidence="2" type="ORF">HMPREF9303_1730</name>
</gene>
<accession>F0H696</accession>
<feature type="region of interest" description="Disordered" evidence="1">
    <location>
        <begin position="21"/>
        <end position="53"/>
    </location>
</feature>
<dbReference type="Proteomes" id="UP000003155">
    <property type="component" value="Unassembled WGS sequence"/>
</dbReference>
<sequence length="53" mass="6024">MIEEKYGILCNLLRNEQIQKTPPSDAFREGVMGDGDKRQTNDCHCQPVQISTD</sequence>
<comment type="caution">
    <text evidence="2">The sequence shown here is derived from an EMBL/GenBank/DDBJ whole genome shotgun (WGS) entry which is preliminary data.</text>
</comment>
<dbReference type="AlphaFoldDB" id="F0H696"/>
<protein>
    <submittedName>
        <fullName evidence="2">Uncharacterized protein</fullName>
    </submittedName>
</protein>
<keyword evidence="3" id="KW-1185">Reference proteome</keyword>
<evidence type="ECO:0000256" key="1">
    <source>
        <dbReference type="SAM" id="MobiDB-lite"/>
    </source>
</evidence>
<dbReference type="EMBL" id="AEXO01000056">
    <property type="protein sequence ID" value="EGC86661.1"/>
    <property type="molecule type" value="Genomic_DNA"/>
</dbReference>
<reference evidence="2 3" key="1">
    <citation type="submission" date="2011-02" db="EMBL/GenBank/DDBJ databases">
        <authorList>
            <person name="Durkin A.S."/>
            <person name="Madupu R."/>
            <person name="Torralba M."/>
            <person name="Gillis M."/>
            <person name="Methe B."/>
            <person name="Sutton G."/>
            <person name="Nelson K.E."/>
        </authorList>
    </citation>
    <scope>NUCLEOTIDE SEQUENCE [LARGE SCALE GENOMIC DNA]</scope>
    <source>
        <strain evidence="2 3">CRIS 18C-A</strain>
    </source>
</reference>
<name>F0H696_9BACT</name>
<evidence type="ECO:0000313" key="3">
    <source>
        <dbReference type="Proteomes" id="UP000003155"/>
    </source>
</evidence>